<sequence>MKWIETPHLPQSKVSLTAVSSLADWVIQDLQEKGITVIPIPPCDDLAKPVCSHADLLLQHIQREQVAVYQSEVGELLKQYGASIIPPKIRLTAKYPGDILYDSCRVGGYLFGRFHQDSPGLEIGLQNCTKISVKQGYTKCSVAIVQQNAVITADVGLFRKFQQFGFDVLKIQSGWIELPGYDTGFIGGCCGKIAENLLYLTGKLCSHPDGETIRRFCEKHGVSIVEGSASQLYDIGGIIPLMETGNLSQSSYCNSRGNSTNGRYAPHQ</sequence>
<accession>A0ABR7IRR5</accession>
<keyword evidence="3" id="KW-1185">Reference proteome</keyword>
<comment type="caution">
    <text evidence="2">The sequence shown here is derived from an EMBL/GenBank/DDBJ whole genome shotgun (WGS) entry which is preliminary data.</text>
</comment>
<dbReference type="InterPro" id="IPR049238">
    <property type="entry name" value="DUF6873"/>
</dbReference>
<organism evidence="2 3">
    <name type="scientific">Clostridium facile</name>
    <dbReference type="NCBI Taxonomy" id="2763035"/>
    <lineage>
        <taxon>Bacteria</taxon>
        <taxon>Bacillati</taxon>
        <taxon>Bacillota</taxon>
        <taxon>Clostridia</taxon>
        <taxon>Eubacteriales</taxon>
        <taxon>Clostridiaceae</taxon>
        <taxon>Clostridium</taxon>
    </lineage>
</organism>
<gene>
    <name evidence="2" type="ORF">H8Z77_07320</name>
</gene>
<dbReference type="RefSeq" id="WP_186996621.1">
    <property type="nucleotide sequence ID" value="NZ_JACOQK010000001.1"/>
</dbReference>
<dbReference type="Proteomes" id="UP000649151">
    <property type="component" value="Unassembled WGS sequence"/>
</dbReference>
<feature type="domain" description="DUF6873" evidence="1">
    <location>
        <begin position="25"/>
        <end position="239"/>
    </location>
</feature>
<reference evidence="2 3" key="1">
    <citation type="submission" date="2020-08" db="EMBL/GenBank/DDBJ databases">
        <title>Genome public.</title>
        <authorList>
            <person name="Liu C."/>
            <person name="Sun Q."/>
        </authorList>
    </citation>
    <scope>NUCLEOTIDE SEQUENCE [LARGE SCALE GENOMIC DNA]</scope>
    <source>
        <strain evidence="2 3">NSJ-27</strain>
    </source>
</reference>
<dbReference type="Pfam" id="PF21778">
    <property type="entry name" value="DUF6873"/>
    <property type="match status" value="1"/>
</dbReference>
<evidence type="ECO:0000259" key="1">
    <source>
        <dbReference type="Pfam" id="PF21778"/>
    </source>
</evidence>
<protein>
    <recommendedName>
        <fullName evidence="1">DUF6873 domain-containing protein</fullName>
    </recommendedName>
</protein>
<evidence type="ECO:0000313" key="3">
    <source>
        <dbReference type="Proteomes" id="UP000649151"/>
    </source>
</evidence>
<dbReference type="EMBL" id="JACOQK010000001">
    <property type="protein sequence ID" value="MBC5787826.1"/>
    <property type="molecule type" value="Genomic_DNA"/>
</dbReference>
<proteinExistence type="predicted"/>
<evidence type="ECO:0000313" key="2">
    <source>
        <dbReference type="EMBL" id="MBC5787826.1"/>
    </source>
</evidence>
<name>A0ABR7IRR5_9CLOT</name>